<dbReference type="InterPro" id="IPR010982">
    <property type="entry name" value="Lambda_DNA-bd_dom_sf"/>
</dbReference>
<dbReference type="HOGENOM" id="CLU_2587808_0_0_9"/>
<protein>
    <recommendedName>
        <fullName evidence="3">HTH cro/C1-type domain-containing protein</fullName>
    </recommendedName>
</protein>
<dbReference type="Proteomes" id="UP000003494">
    <property type="component" value="Unassembled WGS sequence"/>
</dbReference>
<keyword evidence="2" id="KW-1185">Reference proteome</keyword>
<dbReference type="EMBL" id="ACIP02000002">
    <property type="protein sequence ID" value="EEP28235.1"/>
    <property type="molecule type" value="Genomic_DNA"/>
</dbReference>
<comment type="caution">
    <text evidence="1">The sequence shown here is derived from an EMBL/GenBank/DDBJ whole genome shotgun (WGS) entry which is preliminary data.</text>
</comment>
<name>C4GAU2_9FIRM</name>
<organism evidence="1 2">
    <name type="scientific">Shuttleworthella satelles DSM 14600</name>
    <dbReference type="NCBI Taxonomy" id="626523"/>
    <lineage>
        <taxon>Bacteria</taxon>
        <taxon>Bacillati</taxon>
        <taxon>Bacillota</taxon>
        <taxon>Clostridia</taxon>
        <taxon>Lachnospirales</taxon>
        <taxon>Lachnospiraceae</taxon>
        <taxon>Shuttleworthella</taxon>
    </lineage>
</organism>
<accession>C4GAU2</accession>
<dbReference type="STRING" id="626523.GCWU000342_01043"/>
<evidence type="ECO:0000313" key="2">
    <source>
        <dbReference type="Proteomes" id="UP000003494"/>
    </source>
</evidence>
<gene>
    <name evidence="1" type="ORF">GCWU000342_01043</name>
</gene>
<dbReference type="AlphaFoldDB" id="C4GAU2"/>
<dbReference type="SUPFAM" id="SSF47413">
    <property type="entry name" value="lambda repressor-like DNA-binding domains"/>
    <property type="match status" value="1"/>
</dbReference>
<sequence length="80" mass="9255">MPKLKPSETDIENRRTKSIIRKYQEREGLSDPELAKRLGIGGSTLYRRMRDPSFMTLREIRILSKGLDDHDRLELIGGAK</sequence>
<proteinExistence type="predicted"/>
<evidence type="ECO:0000313" key="1">
    <source>
        <dbReference type="EMBL" id="EEP28235.1"/>
    </source>
</evidence>
<dbReference type="RefSeq" id="WP_006906054.1">
    <property type="nucleotide sequence ID" value="NZ_GG665866.1"/>
</dbReference>
<dbReference type="GO" id="GO:0003677">
    <property type="term" value="F:DNA binding"/>
    <property type="evidence" value="ECO:0007669"/>
    <property type="project" value="InterPro"/>
</dbReference>
<evidence type="ECO:0008006" key="3">
    <source>
        <dbReference type="Google" id="ProtNLM"/>
    </source>
</evidence>
<reference evidence="1" key="1">
    <citation type="submission" date="2009-04" db="EMBL/GenBank/DDBJ databases">
        <authorList>
            <person name="Weinstock G."/>
            <person name="Sodergren E."/>
            <person name="Clifton S."/>
            <person name="Fulton L."/>
            <person name="Fulton B."/>
            <person name="Courtney L."/>
            <person name="Fronick C."/>
            <person name="Harrison M."/>
            <person name="Strong C."/>
            <person name="Farmer C."/>
            <person name="Delahaunty K."/>
            <person name="Markovic C."/>
            <person name="Hall O."/>
            <person name="Minx P."/>
            <person name="Tomlinson C."/>
            <person name="Mitreva M."/>
            <person name="Nelson J."/>
            <person name="Hou S."/>
            <person name="Wollam A."/>
            <person name="Pepin K.H."/>
            <person name="Johnson M."/>
            <person name="Bhonagiri V."/>
            <person name="Nash W.E."/>
            <person name="Warren W."/>
            <person name="Chinwalla A."/>
            <person name="Mardis E.R."/>
            <person name="Wilson R.K."/>
        </authorList>
    </citation>
    <scope>NUCLEOTIDE SEQUENCE [LARGE SCALE GENOMIC DNA]</scope>
    <source>
        <strain evidence="1">DSM 14600</strain>
    </source>
</reference>